<feature type="compositionally biased region" description="Basic and acidic residues" evidence="1">
    <location>
        <begin position="148"/>
        <end position="157"/>
    </location>
</feature>
<evidence type="ECO:0000313" key="4">
    <source>
        <dbReference type="EMBL" id="PSS24519.1"/>
    </source>
</evidence>
<gene>
    <name evidence="4" type="ORF">CEY00_Acc08854</name>
</gene>
<dbReference type="AlphaFoldDB" id="A0A2R6RAE1"/>
<feature type="transmembrane region" description="Helical" evidence="2">
    <location>
        <begin position="228"/>
        <end position="247"/>
    </location>
</feature>
<evidence type="ECO:0000259" key="3">
    <source>
        <dbReference type="Pfam" id="PF13962"/>
    </source>
</evidence>
<evidence type="ECO:0000313" key="5">
    <source>
        <dbReference type="Proteomes" id="UP000241394"/>
    </source>
</evidence>
<sequence>MDPAPRDSEVIVARVLINEAKLFPSHLQRFLNDSGGLIRLPSHMHKFGNSSSEDEDEDDDAFQLRKQPKPQAKCVFQIAVAPKLVWRNLHLLFANLDNPNDLETIYLAAVEIPNDPPQSEKIDVKIVARGPRELTTDVDVYDDHDRLPKYMQSDHDSQSGGNSNGQLPNISPGNSMMKSRNALLLIATVLATVTFQVPFHNLGRTSEDSSKAGTDGLRQSEFFTSRTFLFFNSIVFVASVVTSLFLLHEFPMKPLPQISISALFGSYMFSIKATSPNEAMPLLLISILFFLLAAAGKIYIY</sequence>
<proteinExistence type="predicted"/>
<organism evidence="4 5">
    <name type="scientific">Actinidia chinensis var. chinensis</name>
    <name type="common">Chinese soft-hair kiwi</name>
    <dbReference type="NCBI Taxonomy" id="1590841"/>
    <lineage>
        <taxon>Eukaryota</taxon>
        <taxon>Viridiplantae</taxon>
        <taxon>Streptophyta</taxon>
        <taxon>Embryophyta</taxon>
        <taxon>Tracheophyta</taxon>
        <taxon>Spermatophyta</taxon>
        <taxon>Magnoliopsida</taxon>
        <taxon>eudicotyledons</taxon>
        <taxon>Gunneridae</taxon>
        <taxon>Pentapetalae</taxon>
        <taxon>asterids</taxon>
        <taxon>Ericales</taxon>
        <taxon>Actinidiaceae</taxon>
        <taxon>Actinidia</taxon>
    </lineage>
</organism>
<evidence type="ECO:0000256" key="2">
    <source>
        <dbReference type="SAM" id="Phobius"/>
    </source>
</evidence>
<dbReference type="InterPro" id="IPR026961">
    <property type="entry name" value="PGG_dom"/>
</dbReference>
<name>A0A2R6RAE1_ACTCC</name>
<accession>A0A2R6RAE1</accession>
<feature type="transmembrane region" description="Helical" evidence="2">
    <location>
        <begin position="279"/>
        <end position="300"/>
    </location>
</feature>
<protein>
    <submittedName>
        <fullName evidence="4">Pre-mRNA-splicing factor like</fullName>
    </submittedName>
</protein>
<keyword evidence="2" id="KW-0472">Membrane</keyword>
<feature type="region of interest" description="Disordered" evidence="1">
    <location>
        <begin position="42"/>
        <end position="62"/>
    </location>
</feature>
<dbReference type="InParanoid" id="A0A2R6RAE1"/>
<comment type="caution">
    <text evidence="4">The sequence shown here is derived from an EMBL/GenBank/DDBJ whole genome shotgun (WGS) entry which is preliminary data.</text>
</comment>
<keyword evidence="2" id="KW-0812">Transmembrane</keyword>
<feature type="transmembrane region" description="Helical" evidence="2">
    <location>
        <begin position="182"/>
        <end position="199"/>
    </location>
</feature>
<keyword evidence="2" id="KW-1133">Transmembrane helix</keyword>
<feature type="compositionally biased region" description="Polar residues" evidence="1">
    <location>
        <begin position="158"/>
        <end position="172"/>
    </location>
</feature>
<dbReference type="Gramene" id="PSS24519">
    <property type="protein sequence ID" value="PSS24519"/>
    <property type="gene ID" value="CEY00_Acc08854"/>
</dbReference>
<feature type="domain" description="PGG" evidence="3">
    <location>
        <begin position="176"/>
        <end position="250"/>
    </location>
</feature>
<dbReference type="Pfam" id="PF13962">
    <property type="entry name" value="PGG"/>
    <property type="match status" value="1"/>
</dbReference>
<keyword evidence="5" id="KW-1185">Reference proteome</keyword>
<feature type="compositionally biased region" description="Acidic residues" evidence="1">
    <location>
        <begin position="52"/>
        <end position="61"/>
    </location>
</feature>
<dbReference type="EMBL" id="NKQK01000008">
    <property type="protein sequence ID" value="PSS24519.1"/>
    <property type="molecule type" value="Genomic_DNA"/>
</dbReference>
<dbReference type="OrthoDB" id="1751991at2759"/>
<reference evidence="4 5" key="1">
    <citation type="submission" date="2017-07" db="EMBL/GenBank/DDBJ databases">
        <title>An improved, manually edited Actinidia chinensis var. chinensis (kiwifruit) genome highlights the challenges associated with draft genomes and gene prediction in plants.</title>
        <authorList>
            <person name="Pilkington S."/>
            <person name="Crowhurst R."/>
            <person name="Hilario E."/>
            <person name="Nardozza S."/>
            <person name="Fraser L."/>
            <person name="Peng Y."/>
            <person name="Gunaseelan K."/>
            <person name="Simpson R."/>
            <person name="Tahir J."/>
            <person name="Deroles S."/>
            <person name="Templeton K."/>
            <person name="Luo Z."/>
            <person name="Davy M."/>
            <person name="Cheng C."/>
            <person name="Mcneilage M."/>
            <person name="Scaglione D."/>
            <person name="Liu Y."/>
            <person name="Zhang Q."/>
            <person name="Datson P."/>
            <person name="De Silva N."/>
            <person name="Gardiner S."/>
            <person name="Bassett H."/>
            <person name="Chagne D."/>
            <person name="Mccallum J."/>
            <person name="Dzierzon H."/>
            <person name="Deng C."/>
            <person name="Wang Y.-Y."/>
            <person name="Barron N."/>
            <person name="Manako K."/>
            <person name="Bowen J."/>
            <person name="Foster T."/>
            <person name="Erridge Z."/>
            <person name="Tiffin H."/>
            <person name="Waite C."/>
            <person name="Davies K."/>
            <person name="Grierson E."/>
            <person name="Laing W."/>
            <person name="Kirk R."/>
            <person name="Chen X."/>
            <person name="Wood M."/>
            <person name="Montefiori M."/>
            <person name="Brummell D."/>
            <person name="Schwinn K."/>
            <person name="Catanach A."/>
            <person name="Fullerton C."/>
            <person name="Li D."/>
            <person name="Meiyalaghan S."/>
            <person name="Nieuwenhuizen N."/>
            <person name="Read N."/>
            <person name="Prakash R."/>
            <person name="Hunter D."/>
            <person name="Zhang H."/>
            <person name="Mckenzie M."/>
            <person name="Knabel M."/>
            <person name="Harris A."/>
            <person name="Allan A."/>
            <person name="Chen A."/>
            <person name="Janssen B."/>
            <person name="Plunkett B."/>
            <person name="Dwamena C."/>
            <person name="Voogd C."/>
            <person name="Leif D."/>
            <person name="Lafferty D."/>
            <person name="Souleyre E."/>
            <person name="Varkonyi-Gasic E."/>
            <person name="Gambi F."/>
            <person name="Hanley J."/>
            <person name="Yao J.-L."/>
            <person name="Cheung J."/>
            <person name="David K."/>
            <person name="Warren B."/>
            <person name="Marsh K."/>
            <person name="Snowden K."/>
            <person name="Lin-Wang K."/>
            <person name="Brian L."/>
            <person name="Martinez-Sanchez M."/>
            <person name="Wang M."/>
            <person name="Ileperuma N."/>
            <person name="Macnee N."/>
            <person name="Campin R."/>
            <person name="Mcatee P."/>
            <person name="Drummond R."/>
            <person name="Espley R."/>
            <person name="Ireland H."/>
            <person name="Wu R."/>
            <person name="Atkinson R."/>
            <person name="Karunairetnam S."/>
            <person name="Bulley S."/>
            <person name="Chunkath S."/>
            <person name="Hanley Z."/>
            <person name="Storey R."/>
            <person name="Thrimawithana A."/>
            <person name="Thomson S."/>
            <person name="David C."/>
            <person name="Testolin R."/>
        </authorList>
    </citation>
    <scope>NUCLEOTIDE SEQUENCE [LARGE SCALE GENOMIC DNA]</scope>
    <source>
        <strain evidence="5">cv. Red5</strain>
        <tissue evidence="4">Young leaf</tissue>
    </source>
</reference>
<dbReference type="Proteomes" id="UP000241394">
    <property type="component" value="Chromosome LG8"/>
</dbReference>
<evidence type="ECO:0000256" key="1">
    <source>
        <dbReference type="SAM" id="MobiDB-lite"/>
    </source>
</evidence>
<feature type="region of interest" description="Disordered" evidence="1">
    <location>
        <begin position="148"/>
        <end position="172"/>
    </location>
</feature>
<reference evidence="5" key="2">
    <citation type="journal article" date="2018" name="BMC Genomics">
        <title>A manually annotated Actinidia chinensis var. chinensis (kiwifruit) genome highlights the challenges associated with draft genomes and gene prediction in plants.</title>
        <authorList>
            <person name="Pilkington S.M."/>
            <person name="Crowhurst R."/>
            <person name="Hilario E."/>
            <person name="Nardozza S."/>
            <person name="Fraser L."/>
            <person name="Peng Y."/>
            <person name="Gunaseelan K."/>
            <person name="Simpson R."/>
            <person name="Tahir J."/>
            <person name="Deroles S.C."/>
            <person name="Templeton K."/>
            <person name="Luo Z."/>
            <person name="Davy M."/>
            <person name="Cheng C."/>
            <person name="McNeilage M."/>
            <person name="Scaglione D."/>
            <person name="Liu Y."/>
            <person name="Zhang Q."/>
            <person name="Datson P."/>
            <person name="De Silva N."/>
            <person name="Gardiner S.E."/>
            <person name="Bassett H."/>
            <person name="Chagne D."/>
            <person name="McCallum J."/>
            <person name="Dzierzon H."/>
            <person name="Deng C."/>
            <person name="Wang Y.Y."/>
            <person name="Barron L."/>
            <person name="Manako K."/>
            <person name="Bowen J."/>
            <person name="Foster T.M."/>
            <person name="Erridge Z.A."/>
            <person name="Tiffin H."/>
            <person name="Waite C.N."/>
            <person name="Davies K.M."/>
            <person name="Grierson E.P."/>
            <person name="Laing W.A."/>
            <person name="Kirk R."/>
            <person name="Chen X."/>
            <person name="Wood M."/>
            <person name="Montefiori M."/>
            <person name="Brummell D.A."/>
            <person name="Schwinn K.E."/>
            <person name="Catanach A."/>
            <person name="Fullerton C."/>
            <person name="Li D."/>
            <person name="Meiyalaghan S."/>
            <person name="Nieuwenhuizen N."/>
            <person name="Read N."/>
            <person name="Prakash R."/>
            <person name="Hunter D."/>
            <person name="Zhang H."/>
            <person name="McKenzie M."/>
            <person name="Knabel M."/>
            <person name="Harris A."/>
            <person name="Allan A.C."/>
            <person name="Gleave A."/>
            <person name="Chen A."/>
            <person name="Janssen B.J."/>
            <person name="Plunkett B."/>
            <person name="Ampomah-Dwamena C."/>
            <person name="Voogd C."/>
            <person name="Leif D."/>
            <person name="Lafferty D."/>
            <person name="Souleyre E.J.F."/>
            <person name="Varkonyi-Gasic E."/>
            <person name="Gambi F."/>
            <person name="Hanley J."/>
            <person name="Yao J.L."/>
            <person name="Cheung J."/>
            <person name="David K.M."/>
            <person name="Warren B."/>
            <person name="Marsh K."/>
            <person name="Snowden K.C."/>
            <person name="Lin-Wang K."/>
            <person name="Brian L."/>
            <person name="Martinez-Sanchez M."/>
            <person name="Wang M."/>
            <person name="Ileperuma N."/>
            <person name="Macnee N."/>
            <person name="Campin R."/>
            <person name="McAtee P."/>
            <person name="Drummond R.S.M."/>
            <person name="Espley R.V."/>
            <person name="Ireland H.S."/>
            <person name="Wu R."/>
            <person name="Atkinson R.G."/>
            <person name="Karunairetnam S."/>
            <person name="Bulley S."/>
            <person name="Chunkath S."/>
            <person name="Hanley Z."/>
            <person name="Storey R."/>
            <person name="Thrimawithana A.H."/>
            <person name="Thomson S."/>
            <person name="David C."/>
            <person name="Testolin R."/>
            <person name="Huang H."/>
            <person name="Hellens R.P."/>
            <person name="Schaffer R.J."/>
        </authorList>
    </citation>
    <scope>NUCLEOTIDE SEQUENCE [LARGE SCALE GENOMIC DNA]</scope>
    <source>
        <strain evidence="5">cv. Red5</strain>
    </source>
</reference>